<dbReference type="GO" id="GO:0005739">
    <property type="term" value="C:mitochondrion"/>
    <property type="evidence" value="ECO:0007669"/>
    <property type="project" value="TreeGrafter"/>
</dbReference>
<dbReference type="Gene3D" id="1.25.40.10">
    <property type="entry name" value="Tetratricopeptide repeat domain"/>
    <property type="match status" value="6"/>
</dbReference>
<dbReference type="PANTHER" id="PTHR47934">
    <property type="entry name" value="PENTATRICOPEPTIDE REPEAT-CONTAINING PROTEIN PET309, MITOCHONDRIAL"/>
    <property type="match status" value="1"/>
</dbReference>
<evidence type="ECO:0008006" key="6">
    <source>
        <dbReference type="Google" id="ProtNLM"/>
    </source>
</evidence>
<dbReference type="InterPro" id="IPR051114">
    <property type="entry name" value="Mito_RNA_Proc_CCM1"/>
</dbReference>
<organism evidence="4 5">
    <name type="scientific">Dovyalis caffra</name>
    <dbReference type="NCBI Taxonomy" id="77055"/>
    <lineage>
        <taxon>Eukaryota</taxon>
        <taxon>Viridiplantae</taxon>
        <taxon>Streptophyta</taxon>
        <taxon>Embryophyta</taxon>
        <taxon>Tracheophyta</taxon>
        <taxon>Spermatophyta</taxon>
        <taxon>Magnoliopsida</taxon>
        <taxon>eudicotyledons</taxon>
        <taxon>Gunneridae</taxon>
        <taxon>Pentapetalae</taxon>
        <taxon>rosids</taxon>
        <taxon>fabids</taxon>
        <taxon>Malpighiales</taxon>
        <taxon>Salicaceae</taxon>
        <taxon>Flacourtieae</taxon>
        <taxon>Dovyalis</taxon>
    </lineage>
</organism>
<dbReference type="PANTHER" id="PTHR47934:SF6">
    <property type="entry name" value="MITOCHONDRIAL GROUP I INTRON SPLICING FACTOR CCM1-RELATED"/>
    <property type="match status" value="1"/>
</dbReference>
<dbReference type="InterPro" id="IPR002885">
    <property type="entry name" value="PPR_rpt"/>
</dbReference>
<evidence type="ECO:0000313" key="5">
    <source>
        <dbReference type="Proteomes" id="UP001314170"/>
    </source>
</evidence>
<evidence type="ECO:0000256" key="3">
    <source>
        <dbReference type="PROSITE-ProRule" id="PRU00708"/>
    </source>
</evidence>
<reference evidence="4 5" key="1">
    <citation type="submission" date="2024-01" db="EMBL/GenBank/DDBJ databases">
        <authorList>
            <person name="Waweru B."/>
        </authorList>
    </citation>
    <scope>NUCLEOTIDE SEQUENCE [LARGE SCALE GENOMIC DNA]</scope>
</reference>
<dbReference type="Pfam" id="PF12854">
    <property type="entry name" value="PPR_1"/>
    <property type="match status" value="2"/>
</dbReference>
<dbReference type="GO" id="GO:0007005">
    <property type="term" value="P:mitochondrion organization"/>
    <property type="evidence" value="ECO:0007669"/>
    <property type="project" value="TreeGrafter"/>
</dbReference>
<proteinExistence type="inferred from homology"/>
<sequence length="716" mass="81194">MKAKAERDSLPFLQICTKEVSKVTRYICDELRVQLSMFLSSCLIKRRCFLKRSFHLGNSFLNPSSDDIVFRAICVNLKHRRWNFLEQNLLTLTSPLVSRVVCAFQKSPQLALEFYNWVREKKSALHSLDSSSCVIHVLVNSRRYDDALCLMGSLMTVNGLSPMEVLEALNNSYRMCESSPAVFDALIRACTQIGATEGAYEVIKKLQVEDCWVTIHAWNNFLSHLLKFNEIGRFWMVYKEMISYGYMENIYTFNLVAHALCKDYKLQEAMSLLYRILKSGTWPNVVTFNMIVDGACKMGDMDLALKFFRKVEIMSAGSIKPNLVTYNSLINGFCKIGRITWAEELRNEMMKTDIKPNVRTYATMIEGYSRAGSLEEALRLCDEMVERGLLPNSVVYNSIMHWLYMEGDVGGASLVFADMTDKQITLDKFTYSVLAKGLCRNGYITKALKLHNQVLENNLIEDAFSHNILINFLCKSNNITGVRQLLASMFVRGLVPDVVTFGIVASSVTYNMLINFLCKLGHIQKAKELMKMMVLRGVLPDNITYTTLVTNASKNCGPEEVVELHDYMVLKGVVPDKLTYDDRVRATKVYKEDCCQKWRDKVGVRQLVASMFVRRLVPDVVTFDTLVDGLCKEVNIESAVQDDLVDFARTLADALQETKLDEAFTFSAEMENAGILASSVTDNTLIDFFCLSLPMPTRTAALKKQLKCMAAGCLRE</sequence>
<dbReference type="PROSITE" id="PS51375">
    <property type="entry name" value="PPR"/>
    <property type="match status" value="8"/>
</dbReference>
<name>A0AAV1SK18_9ROSI</name>
<keyword evidence="5" id="KW-1185">Reference proteome</keyword>
<dbReference type="InterPro" id="IPR011990">
    <property type="entry name" value="TPR-like_helical_dom_sf"/>
</dbReference>
<gene>
    <name evidence="4" type="ORF">DCAF_LOCUS23747</name>
</gene>
<feature type="repeat" description="PPR" evidence="3">
    <location>
        <begin position="541"/>
        <end position="575"/>
    </location>
</feature>
<dbReference type="Pfam" id="PF13041">
    <property type="entry name" value="PPR_2"/>
    <property type="match status" value="3"/>
</dbReference>
<evidence type="ECO:0000313" key="4">
    <source>
        <dbReference type="EMBL" id="CAK7351225.1"/>
    </source>
</evidence>
<evidence type="ECO:0000256" key="2">
    <source>
        <dbReference type="ARBA" id="ARBA00022737"/>
    </source>
</evidence>
<keyword evidence="2" id="KW-0677">Repeat</keyword>
<feature type="repeat" description="PPR" evidence="3">
    <location>
        <begin position="506"/>
        <end position="540"/>
    </location>
</feature>
<feature type="repeat" description="PPR" evidence="3">
    <location>
        <begin position="427"/>
        <end position="461"/>
    </location>
</feature>
<feature type="repeat" description="PPR" evidence="3">
    <location>
        <begin position="322"/>
        <end position="356"/>
    </location>
</feature>
<evidence type="ECO:0000256" key="1">
    <source>
        <dbReference type="ARBA" id="ARBA00007626"/>
    </source>
</evidence>
<dbReference type="Proteomes" id="UP001314170">
    <property type="component" value="Unassembled WGS sequence"/>
</dbReference>
<dbReference type="AlphaFoldDB" id="A0AAV1SK18"/>
<protein>
    <recommendedName>
        <fullName evidence="6">Pentatricopeptide repeat-containing protein</fullName>
    </recommendedName>
</protein>
<feature type="repeat" description="PPR" evidence="3">
    <location>
        <begin position="249"/>
        <end position="283"/>
    </location>
</feature>
<dbReference type="GO" id="GO:0006396">
    <property type="term" value="P:RNA processing"/>
    <property type="evidence" value="ECO:0007669"/>
    <property type="project" value="TreeGrafter"/>
</dbReference>
<feature type="repeat" description="PPR" evidence="3">
    <location>
        <begin position="462"/>
        <end position="496"/>
    </location>
</feature>
<feature type="repeat" description="PPR" evidence="3">
    <location>
        <begin position="357"/>
        <end position="391"/>
    </location>
</feature>
<accession>A0AAV1SK18</accession>
<dbReference type="EMBL" id="CAWUPB010001184">
    <property type="protein sequence ID" value="CAK7351225.1"/>
    <property type="molecule type" value="Genomic_DNA"/>
</dbReference>
<dbReference type="GO" id="GO:0003729">
    <property type="term" value="F:mRNA binding"/>
    <property type="evidence" value="ECO:0007669"/>
    <property type="project" value="TreeGrafter"/>
</dbReference>
<comment type="caution">
    <text evidence="4">The sequence shown here is derived from an EMBL/GenBank/DDBJ whole genome shotgun (WGS) entry which is preliminary data.</text>
</comment>
<comment type="similarity">
    <text evidence="1">Belongs to the PPR family. P subfamily.</text>
</comment>
<feature type="repeat" description="PPR" evidence="3">
    <location>
        <begin position="284"/>
        <end position="321"/>
    </location>
</feature>
<dbReference type="Pfam" id="PF01535">
    <property type="entry name" value="PPR"/>
    <property type="match status" value="2"/>
</dbReference>
<dbReference type="NCBIfam" id="TIGR00756">
    <property type="entry name" value="PPR"/>
    <property type="match status" value="6"/>
</dbReference>